<evidence type="ECO:0000313" key="2">
    <source>
        <dbReference type="Proteomes" id="UP000270219"/>
    </source>
</evidence>
<sequence>MSDLIKDSLNKIAPIPKNAPLNATIGKKNITMLTIPKLKPANEYVKITIKLIAILKARQRNDILFKGIKFPTPIDFRLARSS</sequence>
<accession>A0A498DMN1</accession>
<name>A0A498DMN1_9BACI</name>
<organism evidence="1 2">
    <name type="scientific">Oceanobacillus piezotolerans</name>
    <dbReference type="NCBI Taxonomy" id="2448030"/>
    <lineage>
        <taxon>Bacteria</taxon>
        <taxon>Bacillati</taxon>
        <taxon>Bacillota</taxon>
        <taxon>Bacilli</taxon>
        <taxon>Bacillales</taxon>
        <taxon>Bacillaceae</taxon>
        <taxon>Oceanobacillus</taxon>
    </lineage>
</organism>
<gene>
    <name evidence="1" type="ORF">D8M04_03300</name>
</gene>
<protein>
    <submittedName>
        <fullName evidence="1">Uncharacterized protein</fullName>
    </submittedName>
</protein>
<evidence type="ECO:0000313" key="1">
    <source>
        <dbReference type="EMBL" id="RLL48310.1"/>
    </source>
</evidence>
<keyword evidence="2" id="KW-1185">Reference proteome</keyword>
<dbReference type="RefSeq" id="WP_121521382.1">
    <property type="nucleotide sequence ID" value="NZ_RCHR01000001.1"/>
</dbReference>
<reference evidence="1 2" key="1">
    <citation type="submission" date="2018-10" db="EMBL/GenBank/DDBJ databases">
        <title>Oceanobacillus sp. YLB-02 draft genome.</title>
        <authorList>
            <person name="Yu L."/>
        </authorList>
    </citation>
    <scope>NUCLEOTIDE SEQUENCE [LARGE SCALE GENOMIC DNA]</scope>
    <source>
        <strain evidence="1 2">YLB-02</strain>
    </source>
</reference>
<proteinExistence type="predicted"/>
<comment type="caution">
    <text evidence="1">The sequence shown here is derived from an EMBL/GenBank/DDBJ whole genome shotgun (WGS) entry which is preliminary data.</text>
</comment>
<dbReference type="Proteomes" id="UP000270219">
    <property type="component" value="Unassembled WGS sequence"/>
</dbReference>
<dbReference type="EMBL" id="RCHR01000001">
    <property type="protein sequence ID" value="RLL48310.1"/>
    <property type="molecule type" value="Genomic_DNA"/>
</dbReference>
<dbReference type="AlphaFoldDB" id="A0A498DMN1"/>